<protein>
    <submittedName>
        <fullName evidence="1">Uncharacterized protein</fullName>
    </submittedName>
</protein>
<reference evidence="1 2" key="1">
    <citation type="journal article" date="2018" name="Int. J. Syst. Evol. Microbiol.">
        <title>Rubneribacter badeniensis gen. nov., sp. nov. and Enteroscipio rubneri gen. nov., sp. nov., new members of the Eggerthellaceae isolated from human faeces.</title>
        <authorList>
            <person name="Danylec N."/>
            <person name="Gobl A."/>
            <person name="Stoll D.A."/>
            <person name="Hetzer B."/>
            <person name="Kulling S.E."/>
            <person name="Huch M."/>
        </authorList>
    </citation>
    <scope>NUCLEOTIDE SEQUENCE [LARGE SCALE GENOMIC DNA]</scope>
    <source>
        <strain evidence="1 2">ResAG-85</strain>
    </source>
</reference>
<accession>A0A2K2U1G5</accession>
<sequence>MGFSTASGCAGAGSEIWRVRVRFDSGSAWTRAFLTHNRYREQGSSASAINAPGVFRVEDGHIGGEAGVSLG</sequence>
<dbReference type="Proteomes" id="UP000236488">
    <property type="component" value="Unassembled WGS sequence"/>
</dbReference>
<evidence type="ECO:0000313" key="1">
    <source>
        <dbReference type="EMBL" id="PNV64155.1"/>
    </source>
</evidence>
<keyword evidence="2" id="KW-1185">Reference proteome</keyword>
<comment type="caution">
    <text evidence="1">The sequence shown here is derived from an EMBL/GenBank/DDBJ whole genome shotgun (WGS) entry which is preliminary data.</text>
</comment>
<dbReference type="EMBL" id="PPEL01000170">
    <property type="protein sequence ID" value="PNV64155.1"/>
    <property type="molecule type" value="Genomic_DNA"/>
</dbReference>
<gene>
    <name evidence="1" type="ORF">C2L80_13495</name>
</gene>
<organism evidence="1 2">
    <name type="scientific">Rubneribacter badeniensis</name>
    <dbReference type="NCBI Taxonomy" id="2070688"/>
    <lineage>
        <taxon>Bacteria</taxon>
        <taxon>Bacillati</taxon>
        <taxon>Actinomycetota</taxon>
        <taxon>Coriobacteriia</taxon>
        <taxon>Eggerthellales</taxon>
        <taxon>Eggerthellaceae</taxon>
        <taxon>Rubneribacter</taxon>
    </lineage>
</organism>
<dbReference type="AlphaFoldDB" id="A0A2K2U1G5"/>
<name>A0A2K2U1G5_9ACTN</name>
<proteinExistence type="predicted"/>
<evidence type="ECO:0000313" key="2">
    <source>
        <dbReference type="Proteomes" id="UP000236488"/>
    </source>
</evidence>
<feature type="non-terminal residue" evidence="1">
    <location>
        <position position="71"/>
    </location>
</feature>